<comment type="caution">
    <text evidence="1">The sequence shown here is derived from an EMBL/GenBank/DDBJ whole genome shotgun (WGS) entry which is preliminary data.</text>
</comment>
<dbReference type="EMBL" id="CAJOBI010091991">
    <property type="protein sequence ID" value="CAF4546841.1"/>
    <property type="molecule type" value="Genomic_DNA"/>
</dbReference>
<dbReference type="Proteomes" id="UP000676336">
    <property type="component" value="Unassembled WGS sequence"/>
</dbReference>
<evidence type="ECO:0000313" key="1">
    <source>
        <dbReference type="EMBL" id="CAF4546841.1"/>
    </source>
</evidence>
<protein>
    <submittedName>
        <fullName evidence="1">Uncharacterized protein</fullName>
    </submittedName>
</protein>
<name>A0A8S2Y8Z2_9BILA</name>
<sequence length="81" mass="9322">ILFRSFSHRLTCHVPTGEVSIPQQDNNHRQIIYEALQKLISSNACTGPPLNILEEILLPTEQQQQQQQQLTHSKFLIFLAK</sequence>
<reference evidence="1" key="1">
    <citation type="submission" date="2021-02" db="EMBL/GenBank/DDBJ databases">
        <authorList>
            <person name="Nowell W R."/>
        </authorList>
    </citation>
    <scope>NUCLEOTIDE SEQUENCE</scope>
</reference>
<feature type="non-terminal residue" evidence="1">
    <location>
        <position position="1"/>
    </location>
</feature>
<proteinExistence type="predicted"/>
<dbReference type="AlphaFoldDB" id="A0A8S2Y8Z2"/>
<feature type="non-terminal residue" evidence="1">
    <location>
        <position position="81"/>
    </location>
</feature>
<accession>A0A8S2Y8Z2</accession>
<evidence type="ECO:0000313" key="2">
    <source>
        <dbReference type="Proteomes" id="UP000676336"/>
    </source>
</evidence>
<gene>
    <name evidence="1" type="ORF">SMN809_LOCUS36864</name>
</gene>
<organism evidence="1 2">
    <name type="scientific">Rotaria magnacalcarata</name>
    <dbReference type="NCBI Taxonomy" id="392030"/>
    <lineage>
        <taxon>Eukaryota</taxon>
        <taxon>Metazoa</taxon>
        <taxon>Spiralia</taxon>
        <taxon>Gnathifera</taxon>
        <taxon>Rotifera</taxon>
        <taxon>Eurotatoria</taxon>
        <taxon>Bdelloidea</taxon>
        <taxon>Philodinida</taxon>
        <taxon>Philodinidae</taxon>
        <taxon>Rotaria</taxon>
    </lineage>
</organism>